<dbReference type="KEGG" id="vg:64947319"/>
<evidence type="ECO:0000313" key="1">
    <source>
        <dbReference type="EMBL" id="QDH47892.1"/>
    </source>
</evidence>
<dbReference type="RefSeq" id="YP_010063513.1">
    <property type="nucleotide sequence ID" value="NC_054806.1"/>
</dbReference>
<keyword evidence="2" id="KW-1185">Reference proteome</keyword>
<dbReference type="Proteomes" id="UP000320155">
    <property type="component" value="Segment"/>
</dbReference>
<dbReference type="GeneID" id="64947319"/>
<name>A0A514A3S7_9CAUD</name>
<reference evidence="1 2" key="1">
    <citation type="submission" date="2019-05" db="EMBL/GenBank/DDBJ databases">
        <authorList>
            <person name="Adams R."/>
            <person name="Akbary L.S."/>
            <person name="Andrews M.B."/>
            <person name="Baumann C.N."/>
            <person name="Belamarich J.P."/>
            <person name="Bhuta P.S."/>
            <person name="Campbell C.V."/>
            <person name="Crevits C.K."/>
            <person name="Crockett C.R."/>
            <person name="Dolan H.E."/>
            <person name="Ellis C.L."/>
            <person name="Elsasser D.N."/>
            <person name="Fenwick S.L."/>
            <person name="Guo R."/>
            <person name="Jackson A.R."/>
            <person name="Kaur A."/>
            <person name="Madison K.A."/>
            <person name="Kivimaki S.E."/>
            <person name="Martin A.Y."/>
            <person name="McChesney S.A."/>
            <person name="McCreary M.E."/>
            <person name="McMahill K.J."/>
            <person name="Nicely M.K."/>
            <person name="Ofsa J.B."/>
            <person name="Redle J.D."/>
            <person name="Santos M.R."/>
            <person name="Stiltner K.B."/>
            <person name="Taheny A.C."/>
            <person name="Tran P.V."/>
            <person name="Tunckanat T."/>
            <person name="Villavicencio A.P."/>
            <person name="Voshell S.M."/>
            <person name="Williams K.J."/>
            <person name="Witmer C.E."/>
            <person name="Woodruff E.H."/>
            <person name="Garlena R.A."/>
            <person name="Russell D.A."/>
            <person name="Pope W.H."/>
            <person name="Jacobs-Sera D."/>
            <person name="Hatfull G.F."/>
        </authorList>
    </citation>
    <scope>NUCLEOTIDE SEQUENCE [LARGE SCALE GENOMIC DNA]</scope>
</reference>
<proteinExistence type="predicted"/>
<sequence length="91" mass="9903">MAQDRKITKYEVSPIDNPDGTLAGLTIQKTERITREADNGRTLNYGTTVDVGDPLEIPVGKVQGLIGEMVNWLGWYANGDAARDALEAGNR</sequence>
<accession>A0A514A3S7</accession>
<gene>
    <name evidence="1" type="primary">76</name>
    <name evidence="1" type="ORF">SEA_BENVOLIO_76</name>
</gene>
<dbReference type="EMBL" id="MK919472">
    <property type="protein sequence ID" value="QDH47892.1"/>
    <property type="molecule type" value="Genomic_DNA"/>
</dbReference>
<organism evidence="1 2">
    <name type="scientific">Mycobacterium phage Benvolio</name>
    <dbReference type="NCBI Taxonomy" id="2591074"/>
    <lineage>
        <taxon>Viruses</taxon>
        <taxon>Duplodnaviria</taxon>
        <taxon>Heunggongvirae</taxon>
        <taxon>Uroviricota</taxon>
        <taxon>Caudoviricetes</taxon>
        <taxon>Turbidovirus</taxon>
        <taxon>Turbidovirus benvolio</taxon>
    </lineage>
</organism>
<protein>
    <submittedName>
        <fullName evidence="1">Uncharacterized protein</fullName>
    </submittedName>
</protein>
<evidence type="ECO:0000313" key="2">
    <source>
        <dbReference type="Proteomes" id="UP000320155"/>
    </source>
</evidence>